<comment type="similarity">
    <text evidence="1">Belongs to the UDP-glycosyltransferase family.</text>
</comment>
<organism evidence="5 6">
    <name type="scientific">Actinidia rufa</name>
    <dbReference type="NCBI Taxonomy" id="165716"/>
    <lineage>
        <taxon>Eukaryota</taxon>
        <taxon>Viridiplantae</taxon>
        <taxon>Streptophyta</taxon>
        <taxon>Embryophyta</taxon>
        <taxon>Tracheophyta</taxon>
        <taxon>Spermatophyta</taxon>
        <taxon>Magnoliopsida</taxon>
        <taxon>eudicotyledons</taxon>
        <taxon>Gunneridae</taxon>
        <taxon>Pentapetalae</taxon>
        <taxon>asterids</taxon>
        <taxon>Ericales</taxon>
        <taxon>Actinidiaceae</taxon>
        <taxon>Actinidia</taxon>
    </lineage>
</organism>
<sequence>MERESSSTTTTHVALLPFVAFGHLIPFHQLAIALAKSGVQVSYVSTPRNIERLPKPSHNLSHLLNFVSLPLPILDSHPLPDGAEATVDVPLEEIPYLTKAFDLLKQPFERFVSEKKPNWVIIDFIPHWGADVARNCGVPVMSFSAFSAATKVFFGPPEFLAGEGQKRARSTTESLTSPPPWVTFPSEVAFRRFDAAGVLFGFYGTNASEKSASERVARSIEASQAVAIRSCREIEGEYLSLFAELIGKPVIPVGLLPPEQPERREITDKSWGEIFDWLDRQPPKSVVFAGFGSECKLNKEQIYEIAYGLEASNLPFLWALRKPSWAIDDSDALPPGFSQRTSNKHKVCIGWAPQMEILSHPSIGGSLFHSGWGSVIETLQFGHVLVVLPLFGDQALNAGLLVEKGLAIEVERGEDGSFSREDIAESLRQAMVSEKGEGMRARLREAAAVASDRKLHDHYVDEFVELLKKGVGKLNQ</sequence>
<evidence type="ECO:0000256" key="1">
    <source>
        <dbReference type="ARBA" id="ARBA00009995"/>
    </source>
</evidence>
<dbReference type="FunFam" id="3.40.50.2000:FF:000088">
    <property type="entry name" value="Glycosyltransferase"/>
    <property type="match status" value="1"/>
</dbReference>
<dbReference type="CDD" id="cd03784">
    <property type="entry name" value="GT1_Gtf-like"/>
    <property type="match status" value="1"/>
</dbReference>
<evidence type="ECO:0000313" key="6">
    <source>
        <dbReference type="Proteomes" id="UP000585474"/>
    </source>
</evidence>
<accession>A0A7J0DTR1</accession>
<dbReference type="InterPro" id="IPR050481">
    <property type="entry name" value="UDP-glycosyltransf_plant"/>
</dbReference>
<keyword evidence="3" id="KW-0808">Transferase</keyword>
<dbReference type="SUPFAM" id="SSF53756">
    <property type="entry name" value="UDP-Glycosyltransferase/glycogen phosphorylase"/>
    <property type="match status" value="1"/>
</dbReference>
<dbReference type="EMBL" id="BJWL01000398">
    <property type="protein sequence ID" value="GFS42342.1"/>
    <property type="molecule type" value="Genomic_DNA"/>
</dbReference>
<dbReference type="InterPro" id="IPR002213">
    <property type="entry name" value="UDP_glucos_trans"/>
</dbReference>
<evidence type="ECO:0000313" key="5">
    <source>
        <dbReference type="EMBL" id="GFS42342.1"/>
    </source>
</evidence>
<dbReference type="PANTHER" id="PTHR48049:SF57">
    <property type="entry name" value="UDP-GLYCOSYLTRANSFERASE 91C1-LIKE"/>
    <property type="match status" value="1"/>
</dbReference>
<dbReference type="GO" id="GO:0009813">
    <property type="term" value="P:flavonoid biosynthetic process"/>
    <property type="evidence" value="ECO:0007669"/>
    <property type="project" value="UniProtKB-KW"/>
</dbReference>
<dbReference type="GO" id="GO:0035251">
    <property type="term" value="F:UDP-glucosyltransferase activity"/>
    <property type="evidence" value="ECO:0007669"/>
    <property type="project" value="InterPro"/>
</dbReference>
<evidence type="ECO:0000256" key="4">
    <source>
        <dbReference type="ARBA" id="ARBA00023241"/>
    </source>
</evidence>
<keyword evidence="6" id="KW-1185">Reference proteome</keyword>
<name>A0A7J0DTR1_9ERIC</name>
<dbReference type="Pfam" id="PF00201">
    <property type="entry name" value="UDPGT"/>
    <property type="match status" value="1"/>
</dbReference>
<gene>
    <name evidence="5" type="ORF">Acr_00g0079310</name>
</gene>
<keyword evidence="4" id="KW-0284">Flavonoid biosynthesis</keyword>
<evidence type="ECO:0000256" key="2">
    <source>
        <dbReference type="ARBA" id="ARBA00022676"/>
    </source>
</evidence>
<dbReference type="Gene3D" id="3.40.50.2000">
    <property type="entry name" value="Glycogen Phosphorylase B"/>
    <property type="match status" value="2"/>
</dbReference>
<dbReference type="OrthoDB" id="5835829at2759"/>
<reference evidence="6" key="1">
    <citation type="submission" date="2019-07" db="EMBL/GenBank/DDBJ databases">
        <title>De Novo Assembly of kiwifruit Actinidia rufa.</title>
        <authorList>
            <person name="Sugita-Konishi S."/>
            <person name="Sato K."/>
            <person name="Mori E."/>
            <person name="Abe Y."/>
            <person name="Kisaki G."/>
            <person name="Hamano K."/>
            <person name="Suezawa K."/>
            <person name="Otani M."/>
            <person name="Fukuda T."/>
            <person name="Manabe T."/>
            <person name="Gomi K."/>
            <person name="Tabuchi M."/>
            <person name="Akimitsu K."/>
            <person name="Kataoka I."/>
        </authorList>
    </citation>
    <scope>NUCLEOTIDE SEQUENCE [LARGE SCALE GENOMIC DNA]</scope>
    <source>
        <strain evidence="6">cv. Fuchu</strain>
    </source>
</reference>
<keyword evidence="2" id="KW-0328">Glycosyltransferase</keyword>
<evidence type="ECO:0008006" key="7">
    <source>
        <dbReference type="Google" id="ProtNLM"/>
    </source>
</evidence>
<dbReference type="Proteomes" id="UP000585474">
    <property type="component" value="Unassembled WGS sequence"/>
</dbReference>
<protein>
    <recommendedName>
        <fullName evidence="7">UDP-Glycosyltransferase superfamily protein</fullName>
    </recommendedName>
</protein>
<dbReference type="FunFam" id="3.40.50.2000:FF:000037">
    <property type="entry name" value="Glycosyltransferase"/>
    <property type="match status" value="1"/>
</dbReference>
<proteinExistence type="inferred from homology"/>
<evidence type="ECO:0000256" key="3">
    <source>
        <dbReference type="ARBA" id="ARBA00022679"/>
    </source>
</evidence>
<dbReference type="AlphaFoldDB" id="A0A7J0DTR1"/>
<comment type="caution">
    <text evidence="5">The sequence shown here is derived from an EMBL/GenBank/DDBJ whole genome shotgun (WGS) entry which is preliminary data.</text>
</comment>
<dbReference type="PANTHER" id="PTHR48049">
    <property type="entry name" value="GLYCOSYLTRANSFERASE"/>
    <property type="match status" value="1"/>
</dbReference>